<keyword evidence="2" id="KW-1185">Reference proteome</keyword>
<comment type="caution">
    <text evidence="1">The sequence shown here is derived from an EMBL/GenBank/DDBJ whole genome shotgun (WGS) entry which is preliminary data.</text>
</comment>
<proteinExistence type="predicted"/>
<organism evidence="1 2">
    <name type="scientific">Pseudoteredinibacter isoporae</name>
    <dbReference type="NCBI Taxonomy" id="570281"/>
    <lineage>
        <taxon>Bacteria</taxon>
        <taxon>Pseudomonadati</taxon>
        <taxon>Pseudomonadota</taxon>
        <taxon>Gammaproteobacteria</taxon>
        <taxon>Cellvibrionales</taxon>
        <taxon>Cellvibrionaceae</taxon>
        <taxon>Pseudoteredinibacter</taxon>
    </lineage>
</organism>
<dbReference type="AlphaFoldDB" id="A0A7X0JTQ9"/>
<evidence type="ECO:0000313" key="1">
    <source>
        <dbReference type="EMBL" id="MBB6521231.1"/>
    </source>
</evidence>
<dbReference type="InParanoid" id="A0A7X0JTQ9"/>
<accession>A0A7X0JTQ9</accession>
<dbReference type="RefSeq" id="WP_166849101.1">
    <property type="nucleotide sequence ID" value="NZ_JAAONY010000001.1"/>
</dbReference>
<reference evidence="1 2" key="1">
    <citation type="submission" date="2020-08" db="EMBL/GenBank/DDBJ databases">
        <title>Genomic Encyclopedia of Type Strains, Phase IV (KMG-IV): sequencing the most valuable type-strain genomes for metagenomic binning, comparative biology and taxonomic classification.</title>
        <authorList>
            <person name="Goeker M."/>
        </authorList>
    </citation>
    <scope>NUCLEOTIDE SEQUENCE [LARGE SCALE GENOMIC DNA]</scope>
    <source>
        <strain evidence="1 2">DSM 22368</strain>
    </source>
</reference>
<protein>
    <recommendedName>
        <fullName evidence="3">DUF3108 domain-containing protein</fullName>
    </recommendedName>
</protein>
<sequence length="231" mass="27161">MNTVKYLKNLSAKVLPFFGVLLLSSGVFAESSFLDLSARFKTEEIQGSESRSVGSWTLWRKPGLVEVLNQHSQRGNRWILSRSGSLTYQDISHKHRFKILYQTSDFKSLEMKPVWWQKNTLLKKEWLQKFKKKSRAHYKGLVTEEYEGRVGNTAIRFVWLPSLQIPLEFEERKKDRTLRHRLVEHHELNVSPWSWPESEDYDDMDFSDLGDNESHQIAHQMMDEAGVGHKH</sequence>
<name>A0A7X0JTQ9_9GAMM</name>
<evidence type="ECO:0008006" key="3">
    <source>
        <dbReference type="Google" id="ProtNLM"/>
    </source>
</evidence>
<gene>
    <name evidence="1" type="ORF">HNR48_001509</name>
</gene>
<evidence type="ECO:0000313" key="2">
    <source>
        <dbReference type="Proteomes" id="UP000528457"/>
    </source>
</evidence>
<dbReference type="EMBL" id="JACHHT010000001">
    <property type="protein sequence ID" value="MBB6521231.1"/>
    <property type="molecule type" value="Genomic_DNA"/>
</dbReference>
<dbReference type="Proteomes" id="UP000528457">
    <property type="component" value="Unassembled WGS sequence"/>
</dbReference>